<keyword evidence="4" id="KW-0539">Nucleus</keyword>
<evidence type="ECO:0000313" key="8">
    <source>
        <dbReference type="Proteomes" id="UP000054321"/>
    </source>
</evidence>
<dbReference type="EMBL" id="KN832909">
    <property type="protein sequence ID" value="KIM92691.1"/>
    <property type="molecule type" value="Genomic_DNA"/>
</dbReference>
<dbReference type="Pfam" id="PF00172">
    <property type="entry name" value="Zn_clus"/>
    <property type="match status" value="1"/>
</dbReference>
<organism evidence="7 8">
    <name type="scientific">Oidiodendron maius (strain Zn)</name>
    <dbReference type="NCBI Taxonomy" id="913774"/>
    <lineage>
        <taxon>Eukaryota</taxon>
        <taxon>Fungi</taxon>
        <taxon>Dikarya</taxon>
        <taxon>Ascomycota</taxon>
        <taxon>Pezizomycotina</taxon>
        <taxon>Leotiomycetes</taxon>
        <taxon>Leotiomycetes incertae sedis</taxon>
        <taxon>Myxotrichaceae</taxon>
        <taxon>Oidiodendron</taxon>
    </lineage>
</organism>
<feature type="region of interest" description="Disordered" evidence="5">
    <location>
        <begin position="1"/>
        <end position="34"/>
    </location>
</feature>
<dbReference type="InterPro" id="IPR007219">
    <property type="entry name" value="XnlR_reg_dom"/>
</dbReference>
<dbReference type="CDD" id="cd00067">
    <property type="entry name" value="GAL4"/>
    <property type="match status" value="1"/>
</dbReference>
<proteinExistence type="predicted"/>
<dbReference type="CDD" id="cd12148">
    <property type="entry name" value="fungal_TF_MHR"/>
    <property type="match status" value="1"/>
</dbReference>
<evidence type="ECO:0000313" key="7">
    <source>
        <dbReference type="EMBL" id="KIM92691.1"/>
    </source>
</evidence>
<dbReference type="InterPro" id="IPR051127">
    <property type="entry name" value="Fungal_SecMet_Regulators"/>
</dbReference>
<dbReference type="GO" id="GO:0006351">
    <property type="term" value="P:DNA-templated transcription"/>
    <property type="evidence" value="ECO:0007669"/>
    <property type="project" value="InterPro"/>
</dbReference>
<dbReference type="HOGENOM" id="CLU_008828_2_0_1"/>
<dbReference type="Gene3D" id="4.10.240.10">
    <property type="entry name" value="Zn(2)-C6 fungal-type DNA-binding domain"/>
    <property type="match status" value="1"/>
</dbReference>
<dbReference type="OrthoDB" id="3597972at2759"/>
<dbReference type="InParanoid" id="A0A0C3GQC0"/>
<dbReference type="PANTHER" id="PTHR47424">
    <property type="entry name" value="REGULATORY PROTEIN GAL4"/>
    <property type="match status" value="1"/>
</dbReference>
<keyword evidence="3" id="KW-0804">Transcription</keyword>
<dbReference type="PROSITE" id="PS50048">
    <property type="entry name" value="ZN2_CY6_FUNGAL_2"/>
    <property type="match status" value="1"/>
</dbReference>
<reference evidence="8" key="2">
    <citation type="submission" date="2015-01" db="EMBL/GenBank/DDBJ databases">
        <title>Evolutionary Origins and Diversification of the Mycorrhizal Mutualists.</title>
        <authorList>
            <consortium name="DOE Joint Genome Institute"/>
            <consortium name="Mycorrhizal Genomics Consortium"/>
            <person name="Kohler A."/>
            <person name="Kuo A."/>
            <person name="Nagy L.G."/>
            <person name="Floudas D."/>
            <person name="Copeland A."/>
            <person name="Barry K.W."/>
            <person name="Cichocki N."/>
            <person name="Veneault-Fourrey C."/>
            <person name="LaButti K."/>
            <person name="Lindquist E.A."/>
            <person name="Lipzen A."/>
            <person name="Lundell T."/>
            <person name="Morin E."/>
            <person name="Murat C."/>
            <person name="Riley R."/>
            <person name="Ohm R."/>
            <person name="Sun H."/>
            <person name="Tunlid A."/>
            <person name="Henrissat B."/>
            <person name="Grigoriev I.V."/>
            <person name="Hibbett D.S."/>
            <person name="Martin F."/>
        </authorList>
    </citation>
    <scope>NUCLEOTIDE SEQUENCE [LARGE SCALE GENOMIC DNA]</scope>
    <source>
        <strain evidence="8">Zn</strain>
    </source>
</reference>
<evidence type="ECO:0000256" key="4">
    <source>
        <dbReference type="ARBA" id="ARBA00023242"/>
    </source>
</evidence>
<evidence type="ECO:0000256" key="1">
    <source>
        <dbReference type="ARBA" id="ARBA00022723"/>
    </source>
</evidence>
<dbReference type="GO" id="GO:0008270">
    <property type="term" value="F:zinc ion binding"/>
    <property type="evidence" value="ECO:0007669"/>
    <property type="project" value="InterPro"/>
</dbReference>
<protein>
    <recommendedName>
        <fullName evidence="6">Zn(2)-C6 fungal-type domain-containing protein</fullName>
    </recommendedName>
</protein>
<dbReference type="STRING" id="913774.A0A0C3GQC0"/>
<accession>A0A0C3GQC0</accession>
<evidence type="ECO:0000256" key="5">
    <source>
        <dbReference type="SAM" id="MobiDB-lite"/>
    </source>
</evidence>
<dbReference type="GO" id="GO:0000978">
    <property type="term" value="F:RNA polymerase II cis-regulatory region sequence-specific DNA binding"/>
    <property type="evidence" value="ECO:0007669"/>
    <property type="project" value="TreeGrafter"/>
</dbReference>
<dbReference type="InterPro" id="IPR036864">
    <property type="entry name" value="Zn2-C6_fun-type_DNA-bd_sf"/>
</dbReference>
<dbReference type="Pfam" id="PF04082">
    <property type="entry name" value="Fungal_trans"/>
    <property type="match status" value="1"/>
</dbReference>
<evidence type="ECO:0000259" key="6">
    <source>
        <dbReference type="PROSITE" id="PS50048"/>
    </source>
</evidence>
<dbReference type="GO" id="GO:0000981">
    <property type="term" value="F:DNA-binding transcription factor activity, RNA polymerase II-specific"/>
    <property type="evidence" value="ECO:0007669"/>
    <property type="project" value="InterPro"/>
</dbReference>
<dbReference type="AlphaFoldDB" id="A0A0C3GQC0"/>
<dbReference type="InterPro" id="IPR001138">
    <property type="entry name" value="Zn2Cys6_DnaBD"/>
</dbReference>
<dbReference type="SMART" id="SM00906">
    <property type="entry name" value="Fungal_trans"/>
    <property type="match status" value="1"/>
</dbReference>
<dbReference type="GO" id="GO:0005634">
    <property type="term" value="C:nucleus"/>
    <property type="evidence" value="ECO:0007669"/>
    <property type="project" value="TreeGrafter"/>
</dbReference>
<dbReference type="PANTHER" id="PTHR47424:SF5">
    <property type="entry name" value="ZN(II)2CYS6 TRANSCRIPTION FACTOR (EUROFUNG)"/>
    <property type="match status" value="1"/>
</dbReference>
<dbReference type="PROSITE" id="PS00463">
    <property type="entry name" value="ZN2_CY6_FUNGAL_1"/>
    <property type="match status" value="1"/>
</dbReference>
<sequence length="789" mass="88528">MAERTDQKATRNPPVDSSSVIKRRQPESGGPPRQRLRYVAQACDPCKRQKVRCNGRKPCNRCERLRPRECCYQGRQLVYNCSGCDSSKGSGVSAEENGKGAHVPERHSSSNPSSIPLPPNLLEIIDAQAGKLDLLIERTRLFDTQTTIDQPNLSTSNPAPAVECKGSSQDAGIRVSLIPTERLRPEPLPLPPFHGLASSTFLIGVAHLWLEHGVKSVDHAHIEPDVAKYEILSLLDGVVDEEDEMDEEGREADMEALHAVRREYSFVADSGRKLSLNPLQELDSEEVICLIGQYDDLIGARFPFIETELLIQQAKELYLLLENPSSAGRGSTNSPAISMDINSIHILKMVLAIILVSEGTTRRALGRELFKSLQDTVQGKAWGGITNLKDLVLMILVGFYYFYANKLQMACRLSSIMVRQALELGLHRRGTFSRPIIDGQNLVRAVEAFWTIYVLDGHWSFAVGLPRSLQNADIDPDLPEPDNAPFLRLMIRYSRIGEQAWESLISSVSDTLGGSRTSREFHTPHESLEFRQYQLDQWQRSIPEELQFSRADFTDIRITFLRTVLHLRSNQMRIFMIRHFIYLNTSSTTQLGNCTTAMEIARDTIQTIADLHARSNIYRRQQALFNHFLVSALGLLYVLITRDTEQESLSSSTRDRLPPHALDKACSGFFRGLGILRSLGTSASRPWRLFSRLFPTPSQLKVLQNYDHYSYGPVDCVLESSSRFPSPDICTTSLQGHPQSLQLDPALAATSSSTFDITSPSLTQMFPDFDCDTMDMFDPGELYTAGDIY</sequence>
<evidence type="ECO:0000256" key="3">
    <source>
        <dbReference type="ARBA" id="ARBA00023163"/>
    </source>
</evidence>
<feature type="region of interest" description="Disordered" evidence="5">
    <location>
        <begin position="90"/>
        <end position="116"/>
    </location>
</feature>
<dbReference type="Proteomes" id="UP000054321">
    <property type="component" value="Unassembled WGS sequence"/>
</dbReference>
<keyword evidence="1" id="KW-0479">Metal-binding</keyword>
<name>A0A0C3GQC0_OIDMZ</name>
<dbReference type="SUPFAM" id="SSF57701">
    <property type="entry name" value="Zn2/Cys6 DNA-binding domain"/>
    <property type="match status" value="1"/>
</dbReference>
<reference evidence="7 8" key="1">
    <citation type="submission" date="2014-04" db="EMBL/GenBank/DDBJ databases">
        <authorList>
            <consortium name="DOE Joint Genome Institute"/>
            <person name="Kuo A."/>
            <person name="Martino E."/>
            <person name="Perotto S."/>
            <person name="Kohler A."/>
            <person name="Nagy L.G."/>
            <person name="Floudas D."/>
            <person name="Copeland A."/>
            <person name="Barry K.W."/>
            <person name="Cichocki N."/>
            <person name="Veneault-Fourrey C."/>
            <person name="LaButti K."/>
            <person name="Lindquist E.A."/>
            <person name="Lipzen A."/>
            <person name="Lundell T."/>
            <person name="Morin E."/>
            <person name="Murat C."/>
            <person name="Sun H."/>
            <person name="Tunlid A."/>
            <person name="Henrissat B."/>
            <person name="Grigoriev I.V."/>
            <person name="Hibbett D.S."/>
            <person name="Martin F."/>
            <person name="Nordberg H.P."/>
            <person name="Cantor M.N."/>
            <person name="Hua S.X."/>
        </authorList>
    </citation>
    <scope>NUCLEOTIDE SEQUENCE [LARGE SCALE GENOMIC DNA]</scope>
    <source>
        <strain evidence="7 8">Zn</strain>
    </source>
</reference>
<dbReference type="GO" id="GO:0000435">
    <property type="term" value="P:positive regulation of transcription from RNA polymerase II promoter by galactose"/>
    <property type="evidence" value="ECO:0007669"/>
    <property type="project" value="TreeGrafter"/>
</dbReference>
<feature type="domain" description="Zn(2)-C6 fungal-type" evidence="6">
    <location>
        <begin position="42"/>
        <end position="72"/>
    </location>
</feature>
<gene>
    <name evidence="7" type="ORF">OIDMADRAFT_185063</name>
</gene>
<feature type="compositionally biased region" description="Basic and acidic residues" evidence="5">
    <location>
        <begin position="96"/>
        <end position="108"/>
    </location>
</feature>
<keyword evidence="2" id="KW-0805">Transcription regulation</keyword>
<keyword evidence="8" id="KW-1185">Reference proteome</keyword>
<evidence type="ECO:0000256" key="2">
    <source>
        <dbReference type="ARBA" id="ARBA00023015"/>
    </source>
</evidence>